<evidence type="ECO:0000313" key="2">
    <source>
        <dbReference type="Proteomes" id="UP001144313"/>
    </source>
</evidence>
<sequence>MNSKTALDWFDSEPSAAELDAIEAEWPAIAADLARLGRLVEFDALTAAADLDVSRVDFSLS</sequence>
<dbReference type="AlphaFoldDB" id="A0A9W6G722"/>
<dbReference type="InterPro" id="IPR046251">
    <property type="entry name" value="DUF6284"/>
</dbReference>
<keyword evidence="2" id="KW-1185">Reference proteome</keyword>
<name>A0A9W6G722_9ACTN</name>
<dbReference type="EMBL" id="BSDT01000001">
    <property type="protein sequence ID" value="GLI41522.1"/>
    <property type="molecule type" value="Genomic_DNA"/>
</dbReference>
<protein>
    <submittedName>
        <fullName evidence="1">Uncharacterized protein</fullName>
    </submittedName>
</protein>
<reference evidence="1" key="1">
    <citation type="submission" date="2022-12" db="EMBL/GenBank/DDBJ databases">
        <title>Reference genome sequencing for broad-spectrum identification of bacterial and archaeal isolates by mass spectrometry.</title>
        <authorList>
            <person name="Sekiguchi Y."/>
            <person name="Tourlousse D.M."/>
        </authorList>
    </citation>
    <scope>NUCLEOTIDE SEQUENCE</scope>
    <source>
        <strain evidence="1">LLR39Z86</strain>
    </source>
</reference>
<proteinExistence type="predicted"/>
<accession>A0A9W6G722</accession>
<organism evidence="1 2">
    <name type="scientific">Glycomyces algeriensis</name>
    <dbReference type="NCBI Taxonomy" id="256037"/>
    <lineage>
        <taxon>Bacteria</taxon>
        <taxon>Bacillati</taxon>
        <taxon>Actinomycetota</taxon>
        <taxon>Actinomycetes</taxon>
        <taxon>Glycomycetales</taxon>
        <taxon>Glycomycetaceae</taxon>
        <taxon>Glycomyces</taxon>
    </lineage>
</organism>
<gene>
    <name evidence="1" type="ORF">GALLR39Z86_13720</name>
</gene>
<dbReference type="Pfam" id="PF19801">
    <property type="entry name" value="DUF6284"/>
    <property type="match status" value="1"/>
</dbReference>
<dbReference type="Proteomes" id="UP001144313">
    <property type="component" value="Unassembled WGS sequence"/>
</dbReference>
<dbReference type="RefSeq" id="WP_281846118.1">
    <property type="nucleotide sequence ID" value="NZ_BSDT01000001.1"/>
</dbReference>
<comment type="caution">
    <text evidence="1">The sequence shown here is derived from an EMBL/GenBank/DDBJ whole genome shotgun (WGS) entry which is preliminary data.</text>
</comment>
<evidence type="ECO:0000313" key="1">
    <source>
        <dbReference type="EMBL" id="GLI41522.1"/>
    </source>
</evidence>